<evidence type="ECO:0008006" key="4">
    <source>
        <dbReference type="Google" id="ProtNLM"/>
    </source>
</evidence>
<dbReference type="Proteomes" id="UP000295416">
    <property type="component" value="Unassembled WGS sequence"/>
</dbReference>
<feature type="transmembrane region" description="Helical" evidence="1">
    <location>
        <begin position="13"/>
        <end position="32"/>
    </location>
</feature>
<name>A0A4R2PA74_9BACL</name>
<evidence type="ECO:0000256" key="1">
    <source>
        <dbReference type="SAM" id="Phobius"/>
    </source>
</evidence>
<gene>
    <name evidence="2" type="ORF">EV207_10335</name>
</gene>
<keyword evidence="1" id="KW-0812">Transmembrane</keyword>
<keyword evidence="3" id="KW-1185">Reference proteome</keyword>
<dbReference type="OrthoDB" id="2935070at2"/>
<comment type="caution">
    <text evidence="2">The sequence shown here is derived from an EMBL/GenBank/DDBJ whole genome shotgun (WGS) entry which is preliminary data.</text>
</comment>
<reference evidence="2 3" key="1">
    <citation type="submission" date="2019-03" db="EMBL/GenBank/DDBJ databases">
        <title>Genomic Encyclopedia of Type Strains, Phase IV (KMG-IV): sequencing the most valuable type-strain genomes for metagenomic binning, comparative biology and taxonomic classification.</title>
        <authorList>
            <person name="Goeker M."/>
        </authorList>
    </citation>
    <scope>NUCLEOTIDE SEQUENCE [LARGE SCALE GENOMIC DNA]</scope>
    <source>
        <strain evidence="2 3">DSM 19377</strain>
    </source>
</reference>
<dbReference type="EMBL" id="SLXK01000003">
    <property type="protein sequence ID" value="TCP31154.1"/>
    <property type="molecule type" value="Genomic_DNA"/>
</dbReference>
<accession>A0A4R2PA74</accession>
<protein>
    <recommendedName>
        <fullName evidence="4">Competence protein ComGE</fullName>
    </recommendedName>
</protein>
<keyword evidence="1" id="KW-1133">Transmembrane helix</keyword>
<proteinExistence type="predicted"/>
<sequence>MLKNNKGLFLAEAMYAFFILMIVFLISFPALNRISHERMAIKEMHQAVNILQYELIQWRINDIAEKDQIIKNGLVYHLSWHDMPKDELKLCISWQGSNQRGLSRCVEGKK</sequence>
<evidence type="ECO:0000313" key="2">
    <source>
        <dbReference type="EMBL" id="TCP31154.1"/>
    </source>
</evidence>
<dbReference type="RefSeq" id="WP_132743664.1">
    <property type="nucleotide sequence ID" value="NZ_SLXK01000003.1"/>
</dbReference>
<dbReference type="AlphaFoldDB" id="A0A4R2PA74"/>
<keyword evidence="1" id="KW-0472">Membrane</keyword>
<evidence type="ECO:0000313" key="3">
    <source>
        <dbReference type="Proteomes" id="UP000295416"/>
    </source>
</evidence>
<organism evidence="2 3">
    <name type="scientific">Scopulibacillus darangshiensis</name>
    <dbReference type="NCBI Taxonomy" id="442528"/>
    <lineage>
        <taxon>Bacteria</taxon>
        <taxon>Bacillati</taxon>
        <taxon>Bacillota</taxon>
        <taxon>Bacilli</taxon>
        <taxon>Bacillales</taxon>
        <taxon>Sporolactobacillaceae</taxon>
        <taxon>Scopulibacillus</taxon>
    </lineage>
</organism>